<accession>A0A073CLA3</accession>
<organism evidence="3 4">
    <name type="scientific">Planktothrix agardhii (strain NIVA-CYA 126/8)</name>
    <dbReference type="NCBI Taxonomy" id="388467"/>
    <lineage>
        <taxon>Bacteria</taxon>
        <taxon>Bacillati</taxon>
        <taxon>Cyanobacteriota</taxon>
        <taxon>Cyanophyceae</taxon>
        <taxon>Oscillatoriophycideae</taxon>
        <taxon>Oscillatoriales</taxon>
        <taxon>Microcoleaceae</taxon>
        <taxon>Planktothrix</taxon>
    </lineage>
</organism>
<feature type="domain" description="SLH" evidence="2">
    <location>
        <begin position="55"/>
        <end position="119"/>
    </location>
</feature>
<dbReference type="PANTHER" id="PTHR43308:SF5">
    <property type="entry name" value="S-LAYER PROTEIN _ PEPTIDOGLYCAN ENDO-BETA-N-ACETYLGLUCOSAMINIDASE"/>
    <property type="match status" value="1"/>
</dbReference>
<sequence length="541" mass="61682">MKFKIVSYFKSAKLIAVLMQKLRSNLSPIKLFILVALGIIITHKSLAFINPVFAEDSQKFSDIKGHWAQNCIENLAQKNIVKGYYEDDTFRPDSPVNRAEFAAILSQAFPKIPRSEKAIDFVDVPTDFWAYNAIQGANQKGFMSGYLGSVFNPLLNIPRVQALVAVVNGLDYKSSQVSYQQLTKIFDDASDIPEYAKKAIATATENWLVVNYPNLRRLNPNKPATRAEVATLICQAISQDKKQALVPTQYIARISISDTPAVSSEPKSSPTTPPVTMQPQGTPPIESKPESYPEIKDLKVQKTVILGEIKAQLLADSNSTIQLMQIKLTRKGDLISEDVISMANLSSPGVKTVKNARVIDFKILDLDNDKEPEILVDLLIDEDNNLKSYYSVIYRYSPIKREYRDLQQKWGLISYQLKTDNQETPILIHYDQRFSKQFQVYTPEQLPLQIFKYQFGEWQDMTKKYSELLAEHNSVLLQEITKRNRLKQDLKGVLAAYLAQHYLLGEADAGWKTVKEVYQNPDRNQFFTQLRQWLKQTGYME</sequence>
<dbReference type="AlphaFoldDB" id="A0A073CLA3"/>
<evidence type="ECO:0000259" key="2">
    <source>
        <dbReference type="PROSITE" id="PS51272"/>
    </source>
</evidence>
<dbReference type="PANTHER" id="PTHR43308">
    <property type="entry name" value="OUTER MEMBRANE PROTEIN ALPHA-RELATED"/>
    <property type="match status" value="1"/>
</dbReference>
<keyword evidence="4" id="KW-1185">Reference proteome</keyword>
<evidence type="ECO:0000256" key="1">
    <source>
        <dbReference type="SAM" id="MobiDB-lite"/>
    </source>
</evidence>
<evidence type="ECO:0000313" key="3">
    <source>
        <dbReference type="EMBL" id="KEI68911.1"/>
    </source>
</evidence>
<proteinExistence type="predicted"/>
<feature type="domain" description="SLH" evidence="2">
    <location>
        <begin position="183"/>
        <end position="247"/>
    </location>
</feature>
<gene>
    <name evidence="3" type="ORF">A19Y_4223</name>
</gene>
<reference evidence="3 4" key="1">
    <citation type="journal article" date="2014" name="Appl. Environ. Microbiol.">
        <title>Elucidation of insertion elements encoded on plasmids and in vitro construction of shuttle vectors from the toxic cyanobacterium Planktothrix.</title>
        <authorList>
            <person name="Christiansen G."/>
            <person name="Goesmann A."/>
            <person name="Kurmayer R."/>
        </authorList>
    </citation>
    <scope>NUCLEOTIDE SEQUENCE [LARGE SCALE GENOMIC DNA]</scope>
    <source>
        <strain evidence="3 4">NIVA-CYA 126/8</strain>
    </source>
</reference>
<dbReference type="EMBL" id="CM002803">
    <property type="protein sequence ID" value="KEI68911.1"/>
    <property type="molecule type" value="Genomic_DNA"/>
</dbReference>
<evidence type="ECO:0000313" key="4">
    <source>
        <dbReference type="Proteomes" id="UP000027395"/>
    </source>
</evidence>
<dbReference type="RefSeq" id="WP_052369685.1">
    <property type="nucleotide sequence ID" value="NZ_CM002803.1"/>
</dbReference>
<dbReference type="HOGENOM" id="CLU_553035_0_0_3"/>
<dbReference type="InterPro" id="IPR001119">
    <property type="entry name" value="SLH_dom"/>
</dbReference>
<dbReference type="PROSITE" id="PS51272">
    <property type="entry name" value="SLH"/>
    <property type="match status" value="3"/>
</dbReference>
<dbReference type="InterPro" id="IPR051465">
    <property type="entry name" value="Cell_Envelope_Struct_Comp"/>
</dbReference>
<dbReference type="eggNOG" id="COG2319">
    <property type="taxonomic scope" value="Bacteria"/>
</dbReference>
<dbReference type="Proteomes" id="UP000027395">
    <property type="component" value="Chromosome"/>
</dbReference>
<name>A0A073CLA3_PLAA1</name>
<dbReference type="Pfam" id="PF00395">
    <property type="entry name" value="SLH"/>
    <property type="match status" value="3"/>
</dbReference>
<feature type="region of interest" description="Disordered" evidence="1">
    <location>
        <begin position="260"/>
        <end position="292"/>
    </location>
</feature>
<dbReference type="PATRIC" id="fig|388467.6.peg.4158"/>
<dbReference type="STRING" id="388467.A19Y_4223"/>
<feature type="domain" description="SLH" evidence="2">
    <location>
        <begin position="120"/>
        <end position="180"/>
    </location>
</feature>
<protein>
    <recommendedName>
        <fullName evidence="2">SLH domain-containing protein</fullName>
    </recommendedName>
</protein>